<name>A0A448ZIG7_9STRA</name>
<accession>A0A448ZIG7</accession>
<protein>
    <submittedName>
        <fullName evidence="1">Uncharacterized protein</fullName>
    </submittedName>
</protein>
<evidence type="ECO:0000313" key="2">
    <source>
        <dbReference type="Proteomes" id="UP000291116"/>
    </source>
</evidence>
<organism evidence="1 2">
    <name type="scientific">Pseudo-nitzschia multistriata</name>
    <dbReference type="NCBI Taxonomy" id="183589"/>
    <lineage>
        <taxon>Eukaryota</taxon>
        <taxon>Sar</taxon>
        <taxon>Stramenopiles</taxon>
        <taxon>Ochrophyta</taxon>
        <taxon>Bacillariophyta</taxon>
        <taxon>Bacillariophyceae</taxon>
        <taxon>Bacillariophycidae</taxon>
        <taxon>Bacillariales</taxon>
        <taxon>Bacillariaceae</taxon>
        <taxon>Pseudo-nitzschia</taxon>
    </lineage>
</organism>
<dbReference type="AlphaFoldDB" id="A0A448ZIG7"/>
<dbReference type="Proteomes" id="UP000291116">
    <property type="component" value="Unassembled WGS sequence"/>
</dbReference>
<gene>
    <name evidence="1" type="ORF">PSNMU_V1.4_AUG-EV-PASAV3_0087760</name>
</gene>
<dbReference type="OrthoDB" id="45986at2759"/>
<evidence type="ECO:0000313" key="1">
    <source>
        <dbReference type="EMBL" id="VEU41833.1"/>
    </source>
</evidence>
<keyword evidence="2" id="KW-1185">Reference proteome</keyword>
<reference evidence="1 2" key="1">
    <citation type="submission" date="2019-01" db="EMBL/GenBank/DDBJ databases">
        <authorList>
            <person name="Ferrante I. M."/>
        </authorList>
    </citation>
    <scope>NUCLEOTIDE SEQUENCE [LARGE SCALE GENOMIC DNA]</scope>
    <source>
        <strain evidence="1 2">B856</strain>
    </source>
</reference>
<dbReference type="EMBL" id="CAACVS010000388">
    <property type="protein sequence ID" value="VEU41833.1"/>
    <property type="molecule type" value="Genomic_DNA"/>
</dbReference>
<proteinExistence type="predicted"/>
<sequence length="85" mass="9551">MMVNELQTNDDKLDQNEFVLGSLLILNKVKSNDIKQIMDKFRELAGDKEYISISEMDQDQTTALVESTGRKGGVSKSNCDFVDFG</sequence>